<comment type="caution">
    <text evidence="1">The sequence shown here is derived from an EMBL/GenBank/DDBJ whole genome shotgun (WGS) entry which is preliminary data.</text>
</comment>
<accession>A0A4C1T7L0</accession>
<dbReference type="Proteomes" id="UP000299102">
    <property type="component" value="Unassembled WGS sequence"/>
</dbReference>
<reference evidence="1 2" key="1">
    <citation type="journal article" date="2019" name="Commun. Biol.">
        <title>The bagworm genome reveals a unique fibroin gene that provides high tensile strength.</title>
        <authorList>
            <person name="Kono N."/>
            <person name="Nakamura H."/>
            <person name="Ohtoshi R."/>
            <person name="Tomita M."/>
            <person name="Numata K."/>
            <person name="Arakawa K."/>
        </authorList>
    </citation>
    <scope>NUCLEOTIDE SEQUENCE [LARGE SCALE GENOMIC DNA]</scope>
</reference>
<dbReference type="EMBL" id="BGZK01000036">
    <property type="protein sequence ID" value="GBP09427.1"/>
    <property type="molecule type" value="Genomic_DNA"/>
</dbReference>
<dbReference type="AlphaFoldDB" id="A0A4C1T7L0"/>
<proteinExistence type="predicted"/>
<organism evidence="1 2">
    <name type="scientific">Eumeta variegata</name>
    <name type="common">Bagworm moth</name>
    <name type="synonym">Eumeta japonica</name>
    <dbReference type="NCBI Taxonomy" id="151549"/>
    <lineage>
        <taxon>Eukaryota</taxon>
        <taxon>Metazoa</taxon>
        <taxon>Ecdysozoa</taxon>
        <taxon>Arthropoda</taxon>
        <taxon>Hexapoda</taxon>
        <taxon>Insecta</taxon>
        <taxon>Pterygota</taxon>
        <taxon>Neoptera</taxon>
        <taxon>Endopterygota</taxon>
        <taxon>Lepidoptera</taxon>
        <taxon>Glossata</taxon>
        <taxon>Ditrysia</taxon>
        <taxon>Tineoidea</taxon>
        <taxon>Psychidae</taxon>
        <taxon>Oiketicinae</taxon>
        <taxon>Eumeta</taxon>
    </lineage>
</organism>
<sequence>MVRDEDKVLGKFIKLGQDEKFQDAVSCTPRRCTFQYTKLKNSKRNSRFAFQRLKTGARPRNVKDPVVVHAPFICSDARSEF</sequence>
<evidence type="ECO:0000313" key="1">
    <source>
        <dbReference type="EMBL" id="GBP09427.1"/>
    </source>
</evidence>
<name>A0A4C1T7L0_EUMVA</name>
<protein>
    <submittedName>
        <fullName evidence="1">Uncharacterized protein</fullName>
    </submittedName>
</protein>
<gene>
    <name evidence="1" type="ORF">EVAR_76467_1</name>
</gene>
<keyword evidence="2" id="KW-1185">Reference proteome</keyword>
<evidence type="ECO:0000313" key="2">
    <source>
        <dbReference type="Proteomes" id="UP000299102"/>
    </source>
</evidence>